<evidence type="ECO:0000256" key="2">
    <source>
        <dbReference type="ARBA" id="ARBA00005982"/>
    </source>
</evidence>
<feature type="transmembrane region" description="Helical" evidence="7">
    <location>
        <begin position="12"/>
        <end position="32"/>
    </location>
</feature>
<evidence type="ECO:0000256" key="4">
    <source>
        <dbReference type="ARBA" id="ARBA00022989"/>
    </source>
</evidence>
<dbReference type="OrthoDB" id="8904098at2759"/>
<comment type="similarity">
    <text evidence="2">Belongs to the major facilitator superfamily. Proton-dependent oligopeptide transporter (POT/PTR) (TC 2.A.17) family.</text>
</comment>
<feature type="transmembrane region" description="Helical" evidence="7">
    <location>
        <begin position="129"/>
        <end position="149"/>
    </location>
</feature>
<dbReference type="InterPro" id="IPR000109">
    <property type="entry name" value="POT_fam"/>
</dbReference>
<evidence type="ECO:0000256" key="6">
    <source>
        <dbReference type="SAM" id="MobiDB-lite"/>
    </source>
</evidence>
<dbReference type="InterPro" id="IPR036259">
    <property type="entry name" value="MFS_trans_sf"/>
</dbReference>
<name>A0A1Q9EUK0_SYMMI</name>
<feature type="region of interest" description="Disordered" evidence="6">
    <location>
        <begin position="315"/>
        <end position="345"/>
    </location>
</feature>
<dbReference type="AlphaFoldDB" id="A0A1Q9EUK0"/>
<evidence type="ECO:0000256" key="5">
    <source>
        <dbReference type="ARBA" id="ARBA00023136"/>
    </source>
</evidence>
<dbReference type="Proteomes" id="UP000186817">
    <property type="component" value="Unassembled WGS sequence"/>
</dbReference>
<keyword evidence="5 7" id="KW-0472">Membrane</keyword>
<proteinExistence type="inferred from homology"/>
<evidence type="ECO:0000313" key="8">
    <source>
        <dbReference type="EMBL" id="OLQ11077.1"/>
    </source>
</evidence>
<feature type="transmembrane region" description="Helical" evidence="7">
    <location>
        <begin position="161"/>
        <end position="180"/>
    </location>
</feature>
<organism evidence="8 9">
    <name type="scientific">Symbiodinium microadriaticum</name>
    <name type="common">Dinoflagellate</name>
    <name type="synonym">Zooxanthella microadriatica</name>
    <dbReference type="NCBI Taxonomy" id="2951"/>
    <lineage>
        <taxon>Eukaryota</taxon>
        <taxon>Sar</taxon>
        <taxon>Alveolata</taxon>
        <taxon>Dinophyceae</taxon>
        <taxon>Suessiales</taxon>
        <taxon>Symbiodiniaceae</taxon>
        <taxon>Symbiodinium</taxon>
    </lineage>
</organism>
<dbReference type="Pfam" id="PF00854">
    <property type="entry name" value="PTR2"/>
    <property type="match status" value="1"/>
</dbReference>
<feature type="transmembrane region" description="Helical" evidence="7">
    <location>
        <begin position="89"/>
        <end position="109"/>
    </location>
</feature>
<evidence type="ECO:0000313" key="9">
    <source>
        <dbReference type="Proteomes" id="UP000186817"/>
    </source>
</evidence>
<keyword evidence="9" id="KW-1185">Reference proteome</keyword>
<reference evidence="8 9" key="1">
    <citation type="submission" date="2016-02" db="EMBL/GenBank/DDBJ databases">
        <title>Genome analysis of coral dinoflagellate symbionts highlights evolutionary adaptations to a symbiotic lifestyle.</title>
        <authorList>
            <person name="Aranda M."/>
            <person name="Li Y."/>
            <person name="Liew Y.J."/>
            <person name="Baumgarten S."/>
            <person name="Simakov O."/>
            <person name="Wilson M."/>
            <person name="Piel J."/>
            <person name="Ashoor H."/>
            <person name="Bougouffa S."/>
            <person name="Bajic V.B."/>
            <person name="Ryu T."/>
            <person name="Ravasi T."/>
            <person name="Bayer T."/>
            <person name="Micklem G."/>
            <person name="Kim H."/>
            <person name="Bhak J."/>
            <person name="Lajeunesse T.C."/>
            <person name="Voolstra C.R."/>
        </authorList>
    </citation>
    <scope>NUCLEOTIDE SEQUENCE [LARGE SCALE GENOMIC DNA]</scope>
    <source>
        <strain evidence="8 9">CCMP2467</strain>
    </source>
</reference>
<feature type="compositionally biased region" description="Basic and acidic residues" evidence="6">
    <location>
        <begin position="326"/>
        <end position="345"/>
    </location>
</feature>
<evidence type="ECO:0000256" key="1">
    <source>
        <dbReference type="ARBA" id="ARBA00004141"/>
    </source>
</evidence>
<evidence type="ECO:0000256" key="3">
    <source>
        <dbReference type="ARBA" id="ARBA00022692"/>
    </source>
</evidence>
<feature type="transmembrane region" description="Helical" evidence="7">
    <location>
        <begin position="200"/>
        <end position="221"/>
    </location>
</feature>
<dbReference type="EMBL" id="LSRX01000066">
    <property type="protein sequence ID" value="OLQ11077.1"/>
    <property type="molecule type" value="Genomic_DNA"/>
</dbReference>
<evidence type="ECO:0000256" key="7">
    <source>
        <dbReference type="SAM" id="Phobius"/>
    </source>
</evidence>
<keyword evidence="4 7" id="KW-1133">Transmembrane helix</keyword>
<accession>A0A1Q9EUK0</accession>
<dbReference type="PANTHER" id="PTHR11654">
    <property type="entry name" value="OLIGOPEPTIDE TRANSPORTER-RELATED"/>
    <property type="match status" value="1"/>
</dbReference>
<sequence length="359" mass="38378">MFLATAHAKAAVPGGSLVSLLPPLLLLFPFYAAASQWTTSWYVQTLYCDRCVFGIVIPACLLQGFERLASLAVLTWLRSRTTVLRLKLPKRLGLGSVCAALAMLAAALVEVARRDWTPRLPGEPEVSSLSVAWLLPQFALIAAGEAFIYPASAEFLSSSPFAYGLGCAAQAGAVALLGLWLGYLKAWIPDGSPNQGHYDLFYLCLGGAGLVAGGLFVLLPIHPAGIVYTMLIKVPNILASTADSAALGGPSCVYSILGRASHVEAVLRGHEKWAQLPKKHLVPAFGRDGKEGMGGKGGAEGMDGMEGTTTMEETEWKGWDGGGADEVEKMGTGRQDEMEKYNEGDDMAARDKPYRFFLY</sequence>
<dbReference type="Gene3D" id="1.20.1250.20">
    <property type="entry name" value="MFS general substrate transporter like domains"/>
    <property type="match status" value="1"/>
</dbReference>
<gene>
    <name evidence="8" type="primary">NPF7.3</name>
    <name evidence="8" type="ORF">AK812_SmicGene5169</name>
</gene>
<keyword evidence="3 7" id="KW-0812">Transmembrane</keyword>
<comment type="caution">
    <text evidence="8">The sequence shown here is derived from an EMBL/GenBank/DDBJ whole genome shotgun (WGS) entry which is preliminary data.</text>
</comment>
<dbReference type="GO" id="GO:0016020">
    <property type="term" value="C:membrane"/>
    <property type="evidence" value="ECO:0007669"/>
    <property type="project" value="UniProtKB-SubCell"/>
</dbReference>
<comment type="subcellular location">
    <subcellularLocation>
        <location evidence="1">Membrane</location>
        <topology evidence="1">Multi-pass membrane protein</topology>
    </subcellularLocation>
</comment>
<protein>
    <submittedName>
        <fullName evidence="8">Protein NRT1/ PTR FAMILY 7.3</fullName>
    </submittedName>
</protein>
<dbReference type="GO" id="GO:0022857">
    <property type="term" value="F:transmembrane transporter activity"/>
    <property type="evidence" value="ECO:0007669"/>
    <property type="project" value="InterPro"/>
</dbReference>